<dbReference type="EMBL" id="CP100390">
    <property type="protein sequence ID" value="UZE95314.1"/>
    <property type="molecule type" value="Genomic_DNA"/>
</dbReference>
<keyword evidence="2" id="KW-1185">Reference proteome</keyword>
<organism evidence="1 2">
    <name type="scientific">Alkalimarinus alittae</name>
    <dbReference type="NCBI Taxonomy" id="2961619"/>
    <lineage>
        <taxon>Bacteria</taxon>
        <taxon>Pseudomonadati</taxon>
        <taxon>Pseudomonadota</taxon>
        <taxon>Gammaproteobacteria</taxon>
        <taxon>Alteromonadales</taxon>
        <taxon>Alteromonadaceae</taxon>
        <taxon>Alkalimarinus</taxon>
    </lineage>
</organism>
<reference evidence="1" key="1">
    <citation type="submission" date="2022-06" db="EMBL/GenBank/DDBJ databases">
        <title>Alkalimarinus sp. nov., isolated from gut of a Alitta virens.</title>
        <authorList>
            <person name="Yang A.I."/>
            <person name="Shin N.-R."/>
        </authorList>
    </citation>
    <scope>NUCLEOTIDE SEQUENCE</scope>
    <source>
        <strain evidence="1">A2M4</strain>
    </source>
</reference>
<evidence type="ECO:0000313" key="1">
    <source>
        <dbReference type="EMBL" id="UZE95314.1"/>
    </source>
</evidence>
<evidence type="ECO:0000313" key="2">
    <source>
        <dbReference type="Proteomes" id="UP001163739"/>
    </source>
</evidence>
<protein>
    <submittedName>
        <fullName evidence="1">Chaperone modulator CbpM</fullName>
    </submittedName>
</protein>
<dbReference type="Pfam" id="PF13591">
    <property type="entry name" value="MerR_2"/>
    <property type="match status" value="1"/>
</dbReference>
<dbReference type="Gene3D" id="1.10.1660.10">
    <property type="match status" value="1"/>
</dbReference>
<proteinExistence type="predicted"/>
<dbReference type="RefSeq" id="WP_265046803.1">
    <property type="nucleotide sequence ID" value="NZ_CP100390.1"/>
</dbReference>
<name>A0ABY6MZZ1_9ALTE</name>
<sequence length="101" mass="11873">MTEISFSLRLNELCQLESIEPDIVIEIVEYGIAQPVKGENTADWVFDTTTVHWIKKAVRLHQDLEIDWVAVAMVIDLMQQKESLLRENEHFQCQLKRFLED</sequence>
<gene>
    <name evidence="1" type="ORF">NKI27_14760</name>
</gene>
<accession>A0ABY6MZZ1</accession>
<dbReference type="Proteomes" id="UP001163739">
    <property type="component" value="Chromosome"/>
</dbReference>